<dbReference type="Gene3D" id="2.40.100.10">
    <property type="entry name" value="Cyclophilin-like"/>
    <property type="match status" value="1"/>
</dbReference>
<dbReference type="PANTHER" id="PTHR45625">
    <property type="entry name" value="PEPTIDYL-PROLYL CIS-TRANS ISOMERASE-RELATED"/>
    <property type="match status" value="1"/>
</dbReference>
<keyword evidence="6" id="KW-1185">Reference proteome</keyword>
<dbReference type="Pfam" id="PF00160">
    <property type="entry name" value="Pro_isomerase"/>
    <property type="match status" value="1"/>
</dbReference>
<proteinExistence type="inferred from homology"/>
<name>A0A975G4D6_9CAUL</name>
<feature type="domain" description="PPIase cyclophilin-type" evidence="4">
    <location>
        <begin position="37"/>
        <end position="229"/>
    </location>
</feature>
<evidence type="ECO:0000313" key="6">
    <source>
        <dbReference type="Proteomes" id="UP000676409"/>
    </source>
</evidence>
<evidence type="ECO:0000256" key="3">
    <source>
        <dbReference type="RuleBase" id="RU363019"/>
    </source>
</evidence>
<evidence type="ECO:0000313" key="5">
    <source>
        <dbReference type="EMBL" id="QUD90913.1"/>
    </source>
</evidence>
<dbReference type="SUPFAM" id="SSF50891">
    <property type="entry name" value="Cyclophilin-like"/>
    <property type="match status" value="1"/>
</dbReference>
<organism evidence="5 6">
    <name type="scientific">Phenylobacterium montanum</name>
    <dbReference type="NCBI Taxonomy" id="2823693"/>
    <lineage>
        <taxon>Bacteria</taxon>
        <taxon>Pseudomonadati</taxon>
        <taxon>Pseudomonadota</taxon>
        <taxon>Alphaproteobacteria</taxon>
        <taxon>Caulobacterales</taxon>
        <taxon>Caulobacteraceae</taxon>
        <taxon>Phenylobacterium</taxon>
    </lineage>
</organism>
<dbReference type="GO" id="GO:0003755">
    <property type="term" value="F:peptidyl-prolyl cis-trans isomerase activity"/>
    <property type="evidence" value="ECO:0007669"/>
    <property type="project" value="UniProtKB-UniRule"/>
</dbReference>
<keyword evidence="2 3" id="KW-0413">Isomerase</keyword>
<accession>A0A975G4D6</accession>
<dbReference type="EC" id="5.2.1.8" evidence="3"/>
<comment type="similarity">
    <text evidence="3">Belongs to the cyclophilin-type PPIase family.</text>
</comment>
<comment type="function">
    <text evidence="3">PPIases accelerate the folding of proteins. It catalyzes the cis-trans isomerization of proline imidic peptide bonds in oligopeptides.</text>
</comment>
<dbReference type="InterPro" id="IPR029000">
    <property type="entry name" value="Cyclophilin-like_dom_sf"/>
</dbReference>
<evidence type="ECO:0000256" key="1">
    <source>
        <dbReference type="ARBA" id="ARBA00023110"/>
    </source>
</evidence>
<keyword evidence="1 3" id="KW-0697">Rotamase</keyword>
<dbReference type="PRINTS" id="PR00153">
    <property type="entry name" value="CSAPPISMRASE"/>
</dbReference>
<dbReference type="PROSITE" id="PS50072">
    <property type="entry name" value="CSA_PPIASE_2"/>
    <property type="match status" value="1"/>
</dbReference>
<dbReference type="Proteomes" id="UP000676409">
    <property type="component" value="Chromosome"/>
</dbReference>
<reference evidence="5" key="1">
    <citation type="submission" date="2021-04" db="EMBL/GenBank/DDBJ databases">
        <title>The complete genome sequence of Caulobacter sp. S6.</title>
        <authorList>
            <person name="Tang Y."/>
            <person name="Ouyang W."/>
            <person name="Liu Q."/>
            <person name="Huang B."/>
            <person name="Guo Z."/>
            <person name="Lei P."/>
        </authorList>
    </citation>
    <scope>NUCLEOTIDE SEQUENCE</scope>
    <source>
        <strain evidence="5">S6</strain>
    </source>
</reference>
<evidence type="ECO:0000259" key="4">
    <source>
        <dbReference type="PROSITE" id="PS50072"/>
    </source>
</evidence>
<dbReference type="InterPro" id="IPR002130">
    <property type="entry name" value="Cyclophilin-type_PPIase_dom"/>
</dbReference>
<dbReference type="CDD" id="cd00317">
    <property type="entry name" value="cyclophilin"/>
    <property type="match status" value="1"/>
</dbReference>
<evidence type="ECO:0000256" key="2">
    <source>
        <dbReference type="ARBA" id="ARBA00023235"/>
    </source>
</evidence>
<sequence length="272" mass="28473">MSLAVAGFGARATAAGFTAPGPGDWRPADAENTLVIDTNQGRIIVELVPASAPKTVAQIKALARQHFYDGLTFFRVIDDFMDQTGDPKNTGEGGSSLPNVPAEFSFRRGPADGMTVVERPPGLEFGFIGALPVASQPIAQSMMTADGKVTAGGLFCPGVIGMARANDPDSGNSQFFLMRASHDALNGRYTAFGRVLVGQDVVKKIKTGEPVPAPQDKMLKVQVLADMPAGQRPNVRVIDTKSAYFAALAAQAKAAAGDTYSICDVEVAGEAK</sequence>
<dbReference type="AlphaFoldDB" id="A0A975G4D6"/>
<comment type="catalytic activity">
    <reaction evidence="3">
        <text>[protein]-peptidylproline (omega=180) = [protein]-peptidylproline (omega=0)</text>
        <dbReference type="Rhea" id="RHEA:16237"/>
        <dbReference type="Rhea" id="RHEA-COMP:10747"/>
        <dbReference type="Rhea" id="RHEA-COMP:10748"/>
        <dbReference type="ChEBI" id="CHEBI:83833"/>
        <dbReference type="ChEBI" id="CHEBI:83834"/>
        <dbReference type="EC" id="5.2.1.8"/>
    </reaction>
</comment>
<gene>
    <name evidence="5" type="ORF">KCG34_24335</name>
</gene>
<dbReference type="PANTHER" id="PTHR45625:SF4">
    <property type="entry name" value="PEPTIDYLPROLYL ISOMERASE DOMAIN AND WD REPEAT-CONTAINING PROTEIN 1"/>
    <property type="match status" value="1"/>
</dbReference>
<dbReference type="EMBL" id="CP073078">
    <property type="protein sequence ID" value="QUD90913.1"/>
    <property type="molecule type" value="Genomic_DNA"/>
</dbReference>
<dbReference type="InterPro" id="IPR044666">
    <property type="entry name" value="Cyclophilin_A-like"/>
</dbReference>
<protein>
    <recommendedName>
        <fullName evidence="3">Peptidyl-prolyl cis-trans isomerase</fullName>
        <shortName evidence="3">PPIase</shortName>
        <ecNumber evidence="3">5.2.1.8</ecNumber>
    </recommendedName>
</protein>
<dbReference type="KEGG" id="caul:KCG34_24335"/>